<dbReference type="OrthoDB" id="9936709at2"/>
<reference evidence="2 3" key="1">
    <citation type="submission" date="2014-06" db="EMBL/GenBank/DDBJ databases">
        <title>Whole Genome Sequences of Three Symbiotic Endozoicomonas Bacteria.</title>
        <authorList>
            <person name="Neave M.J."/>
            <person name="Apprill A."/>
            <person name="Voolstra C.R."/>
        </authorList>
    </citation>
    <scope>NUCLEOTIDE SEQUENCE [LARGE SCALE GENOMIC DNA]</scope>
    <source>
        <strain evidence="2 3">DSM 25634</strain>
    </source>
</reference>
<name>A0A081NLP1_9GAMM</name>
<evidence type="ECO:0000313" key="2">
    <source>
        <dbReference type="EMBL" id="KEQ19364.1"/>
    </source>
</evidence>
<accession>A0A081NLP1</accession>
<dbReference type="EMBL" id="JOKH01000001">
    <property type="protein sequence ID" value="KEQ19364.1"/>
    <property type="molecule type" value="Genomic_DNA"/>
</dbReference>
<proteinExistence type="predicted"/>
<dbReference type="Proteomes" id="UP000028073">
    <property type="component" value="Unassembled WGS sequence"/>
</dbReference>
<feature type="region of interest" description="Disordered" evidence="1">
    <location>
        <begin position="1"/>
        <end position="86"/>
    </location>
</feature>
<evidence type="ECO:0000313" key="3">
    <source>
        <dbReference type="Proteomes" id="UP000028073"/>
    </source>
</evidence>
<dbReference type="RefSeq" id="WP_152558551.1">
    <property type="nucleotide sequence ID" value="NZ_JOKH01000001.1"/>
</dbReference>
<dbReference type="STRING" id="1137799.GZ78_05215"/>
<gene>
    <name evidence="2" type="ORF">GZ78_05215</name>
</gene>
<comment type="caution">
    <text evidence="2">The sequence shown here is derived from an EMBL/GenBank/DDBJ whole genome shotgun (WGS) entry which is preliminary data.</text>
</comment>
<sequence>MSDQSIQPGSGSQPYVPVENSEEVKSDKNNNQPEYKKMTTGGPGAGGMTLKERMAQKKIQQVTTQNNIASQTETSSDTPRSLDEDK</sequence>
<evidence type="ECO:0000256" key="1">
    <source>
        <dbReference type="SAM" id="MobiDB-lite"/>
    </source>
</evidence>
<feature type="compositionally biased region" description="Polar residues" evidence="1">
    <location>
        <begin position="1"/>
        <end position="13"/>
    </location>
</feature>
<protein>
    <submittedName>
        <fullName evidence="2">Uncharacterized protein</fullName>
    </submittedName>
</protein>
<keyword evidence="3" id="KW-1185">Reference proteome</keyword>
<feature type="compositionally biased region" description="Polar residues" evidence="1">
    <location>
        <begin position="58"/>
        <end position="79"/>
    </location>
</feature>
<organism evidence="2 3">
    <name type="scientific">Endozoicomonas numazuensis</name>
    <dbReference type="NCBI Taxonomy" id="1137799"/>
    <lineage>
        <taxon>Bacteria</taxon>
        <taxon>Pseudomonadati</taxon>
        <taxon>Pseudomonadota</taxon>
        <taxon>Gammaproteobacteria</taxon>
        <taxon>Oceanospirillales</taxon>
        <taxon>Endozoicomonadaceae</taxon>
        <taxon>Endozoicomonas</taxon>
    </lineage>
</organism>
<dbReference type="AlphaFoldDB" id="A0A081NLP1"/>